<name>A0ABU5DGH0_9BURK</name>
<dbReference type="NCBIfam" id="TIGR02595">
    <property type="entry name" value="PEP_CTERM"/>
    <property type="match status" value="1"/>
</dbReference>
<dbReference type="EMBL" id="JAXCLA010000004">
    <property type="protein sequence ID" value="MDY0745387.1"/>
    <property type="molecule type" value="Genomic_DNA"/>
</dbReference>
<evidence type="ECO:0000259" key="2">
    <source>
        <dbReference type="Pfam" id="PF07589"/>
    </source>
</evidence>
<evidence type="ECO:0000313" key="4">
    <source>
        <dbReference type="Proteomes" id="UP001285263"/>
    </source>
</evidence>
<feature type="domain" description="Ice-binding protein C-terminal" evidence="2">
    <location>
        <begin position="212"/>
        <end position="236"/>
    </location>
</feature>
<proteinExistence type="predicted"/>
<evidence type="ECO:0000256" key="1">
    <source>
        <dbReference type="SAM" id="SignalP"/>
    </source>
</evidence>
<feature type="chain" id="PRO_5047180374" evidence="1">
    <location>
        <begin position="22"/>
        <end position="240"/>
    </location>
</feature>
<dbReference type="Pfam" id="PF07589">
    <property type="entry name" value="PEP-CTERM"/>
    <property type="match status" value="1"/>
</dbReference>
<organism evidence="3 4">
    <name type="scientific">Roseateles agri</name>
    <dbReference type="NCBI Taxonomy" id="3098619"/>
    <lineage>
        <taxon>Bacteria</taxon>
        <taxon>Pseudomonadati</taxon>
        <taxon>Pseudomonadota</taxon>
        <taxon>Betaproteobacteria</taxon>
        <taxon>Burkholderiales</taxon>
        <taxon>Sphaerotilaceae</taxon>
        <taxon>Roseateles</taxon>
    </lineage>
</organism>
<dbReference type="InterPro" id="IPR013424">
    <property type="entry name" value="Ice-binding_C"/>
</dbReference>
<sequence>MKLATLLCTTLLAASIAAPCAATPVQGTLTSQNSFNGYMGEMTNIQALSGSASVPDSAFVFCVVGWAHWAGAGATHQYDLGDSFAPFVDHAAGADKATGLLNYVVDHYYAPLMSGAYGAYSGYGFNEAVWELTGDFNGKLSSLDTTKGFSYAGDTDPAYDTALYTTIINDLRQNFDAIPASYRSAQYNVQFLTESDSSYQSLGMVTEKSISAVPEPSSLALMLAGGLGMTLCASRRKKSS</sequence>
<keyword evidence="4" id="KW-1185">Reference proteome</keyword>
<gene>
    <name evidence="3" type="ORF">SNE35_12770</name>
</gene>
<comment type="caution">
    <text evidence="3">The sequence shown here is derived from an EMBL/GenBank/DDBJ whole genome shotgun (WGS) entry which is preliminary data.</text>
</comment>
<dbReference type="RefSeq" id="WP_320423296.1">
    <property type="nucleotide sequence ID" value="NZ_JAXCLA010000004.1"/>
</dbReference>
<dbReference type="Proteomes" id="UP001285263">
    <property type="component" value="Unassembled WGS sequence"/>
</dbReference>
<protein>
    <submittedName>
        <fullName evidence="3">PEP-CTERM sorting domain-containing protein</fullName>
    </submittedName>
</protein>
<accession>A0ABU5DGH0</accession>
<evidence type="ECO:0000313" key="3">
    <source>
        <dbReference type="EMBL" id="MDY0745387.1"/>
    </source>
</evidence>
<reference evidence="3 4" key="1">
    <citation type="submission" date="2023-11" db="EMBL/GenBank/DDBJ databases">
        <title>Paucibacter sp. nov., isolated from fresh soil in Korea.</title>
        <authorList>
            <person name="Le N.T.T."/>
        </authorList>
    </citation>
    <scope>NUCLEOTIDE SEQUENCE [LARGE SCALE GENOMIC DNA]</scope>
    <source>
        <strain evidence="3 4">R3-3</strain>
    </source>
</reference>
<keyword evidence="1" id="KW-0732">Signal</keyword>
<feature type="signal peptide" evidence="1">
    <location>
        <begin position="1"/>
        <end position="21"/>
    </location>
</feature>